<protein>
    <recommendedName>
        <fullName evidence="1">Glycosyltransferase subfamily 4-like N-terminal domain-containing protein</fullName>
    </recommendedName>
</protein>
<dbReference type="Proteomes" id="UP000019141">
    <property type="component" value="Unassembled WGS sequence"/>
</dbReference>
<sequence>MRIGMMCHASFGGSGRIGVELALALARRGHRVHLFTRTTPLGAAWEPVPNVELHTLKPDGVDESHPSTLHTDWPDSDVQDYLSLMLRVIDTEGLDVLHYHYAVPFAFIAQRLQTLLGDAMPRLVGTLHGTDVTTFGNAPGIGPRLARVLQSSDLLTAVSARHADLAATVFELPRRPQVIPNFVDLSRFWPISDDPLQGQDRLRPRLVHVSNFRPIKDPQSMARIFLEIRARMEAELWLIGDGEALPVVRAMFEASPFAGDVCYLGLQRDVASYLRHTDLLLMTSRYESFCLVALEAMACGVPVLATEVGGLPEVVVHGQTGMLFPRGEHAMAADMAVELLSDPPRHRAMRQAAIRHARQFDVDDIISAYEDLYQHQTQAMALDGV</sequence>
<comment type="caution">
    <text evidence="2">The sequence shown here is derived from an EMBL/GenBank/DDBJ whole genome shotgun (WGS) entry which is preliminary data.</text>
</comment>
<dbReference type="PANTHER" id="PTHR12526:SF599">
    <property type="entry name" value="N-ACETYL-ALPHA-D-GLUCOSAMINYL L-MALATE SYNTHASE"/>
    <property type="match status" value="1"/>
</dbReference>
<dbReference type="EMBL" id="AZHW01000721">
    <property type="protein sequence ID" value="ETW96995.1"/>
    <property type="molecule type" value="Genomic_DNA"/>
</dbReference>
<accession>W4LH08</accession>
<dbReference type="Gene3D" id="3.40.50.2000">
    <property type="entry name" value="Glycogen Phosphorylase B"/>
    <property type="match status" value="2"/>
</dbReference>
<evidence type="ECO:0000313" key="3">
    <source>
        <dbReference type="Proteomes" id="UP000019141"/>
    </source>
</evidence>
<organism evidence="2 3">
    <name type="scientific">Entotheonella factor</name>
    <dbReference type="NCBI Taxonomy" id="1429438"/>
    <lineage>
        <taxon>Bacteria</taxon>
        <taxon>Pseudomonadati</taxon>
        <taxon>Nitrospinota/Tectimicrobiota group</taxon>
        <taxon>Candidatus Tectimicrobiota</taxon>
        <taxon>Candidatus Entotheonellia</taxon>
        <taxon>Candidatus Entotheonellales</taxon>
        <taxon>Candidatus Entotheonellaceae</taxon>
        <taxon>Candidatus Entotheonella</taxon>
    </lineage>
</organism>
<dbReference type="GO" id="GO:0016757">
    <property type="term" value="F:glycosyltransferase activity"/>
    <property type="evidence" value="ECO:0007669"/>
    <property type="project" value="InterPro"/>
</dbReference>
<reference evidence="2 3" key="1">
    <citation type="journal article" date="2014" name="Nature">
        <title>An environmental bacterial taxon with a large and distinct metabolic repertoire.</title>
        <authorList>
            <person name="Wilson M.C."/>
            <person name="Mori T."/>
            <person name="Ruckert C."/>
            <person name="Uria A.R."/>
            <person name="Helf M.J."/>
            <person name="Takada K."/>
            <person name="Gernert C."/>
            <person name="Steffens U.A."/>
            <person name="Heycke N."/>
            <person name="Schmitt S."/>
            <person name="Rinke C."/>
            <person name="Helfrich E.J."/>
            <person name="Brachmann A.O."/>
            <person name="Gurgui C."/>
            <person name="Wakimoto T."/>
            <person name="Kracht M."/>
            <person name="Crusemann M."/>
            <person name="Hentschel U."/>
            <person name="Abe I."/>
            <person name="Matsunaga S."/>
            <person name="Kalinowski J."/>
            <person name="Takeyama H."/>
            <person name="Piel J."/>
        </authorList>
    </citation>
    <scope>NUCLEOTIDE SEQUENCE [LARGE SCALE GENOMIC DNA]</scope>
    <source>
        <strain evidence="3">TSY1</strain>
    </source>
</reference>
<dbReference type="AlphaFoldDB" id="W4LH08"/>
<dbReference type="HOGENOM" id="CLU_009583_2_5_7"/>
<dbReference type="NCBIfam" id="TIGR03999">
    <property type="entry name" value="thiol_BshA"/>
    <property type="match status" value="1"/>
</dbReference>
<feature type="domain" description="Glycosyltransferase subfamily 4-like N-terminal" evidence="1">
    <location>
        <begin position="12"/>
        <end position="187"/>
    </location>
</feature>
<evidence type="ECO:0000313" key="2">
    <source>
        <dbReference type="EMBL" id="ETW96995.1"/>
    </source>
</evidence>
<keyword evidence="3" id="KW-1185">Reference proteome</keyword>
<evidence type="ECO:0000259" key="1">
    <source>
        <dbReference type="Pfam" id="PF13439"/>
    </source>
</evidence>
<proteinExistence type="predicted"/>
<gene>
    <name evidence="2" type="ORF">ETSY1_24415</name>
</gene>
<dbReference type="PANTHER" id="PTHR12526">
    <property type="entry name" value="GLYCOSYLTRANSFERASE"/>
    <property type="match status" value="1"/>
</dbReference>
<dbReference type="Pfam" id="PF13692">
    <property type="entry name" value="Glyco_trans_1_4"/>
    <property type="match status" value="1"/>
</dbReference>
<dbReference type="InterPro" id="IPR028098">
    <property type="entry name" value="Glyco_trans_4-like_N"/>
</dbReference>
<dbReference type="InterPro" id="IPR023881">
    <property type="entry name" value="Thiol_BshA"/>
</dbReference>
<dbReference type="GO" id="GO:0071793">
    <property type="term" value="P:bacillithiol biosynthetic process"/>
    <property type="evidence" value="ECO:0007669"/>
    <property type="project" value="InterPro"/>
</dbReference>
<name>W4LH08_ENTF1</name>
<dbReference type="SUPFAM" id="SSF53756">
    <property type="entry name" value="UDP-Glycosyltransferase/glycogen phosphorylase"/>
    <property type="match status" value="1"/>
</dbReference>
<dbReference type="Pfam" id="PF13439">
    <property type="entry name" value="Glyco_transf_4"/>
    <property type="match status" value="1"/>
</dbReference>